<sequence>MTVTRLLDAEMKSGLQRTYLAEYEKPKLYGIVFQRYLTYMRQSDAHKGKISLFLPEQECSVTAKPPETPKTSDFVAQEVLDKVNKPYKKNALVLLNKLDQDKKKIIFLWNDKGDFVYKGSVVNGSNMLDLFRAITQMCSVPSGHIPKGWDVFMNA</sequence>
<dbReference type="AlphaFoldDB" id="A0A8T1S1G0"/>
<proteinExistence type="predicted"/>
<gene>
    <name evidence="1" type="ORF">G0U57_001377</name>
</gene>
<accession>A0A8T1S1G0</accession>
<comment type="caution">
    <text evidence="1">The sequence shown here is derived from an EMBL/GenBank/DDBJ whole genome shotgun (WGS) entry which is preliminary data.</text>
</comment>
<organism evidence="1 2">
    <name type="scientific">Chelydra serpentina</name>
    <name type="common">Snapping turtle</name>
    <name type="synonym">Testudo serpentina</name>
    <dbReference type="NCBI Taxonomy" id="8475"/>
    <lineage>
        <taxon>Eukaryota</taxon>
        <taxon>Metazoa</taxon>
        <taxon>Chordata</taxon>
        <taxon>Craniata</taxon>
        <taxon>Vertebrata</taxon>
        <taxon>Euteleostomi</taxon>
        <taxon>Archelosauria</taxon>
        <taxon>Testudinata</taxon>
        <taxon>Testudines</taxon>
        <taxon>Cryptodira</taxon>
        <taxon>Durocryptodira</taxon>
        <taxon>Americhelydia</taxon>
        <taxon>Chelydroidea</taxon>
        <taxon>Chelydridae</taxon>
        <taxon>Chelydra</taxon>
    </lineage>
</organism>
<feature type="non-terminal residue" evidence="1">
    <location>
        <position position="155"/>
    </location>
</feature>
<dbReference type="OrthoDB" id="10068277at2759"/>
<protein>
    <submittedName>
        <fullName evidence="1">Uncharacterized protein</fullName>
    </submittedName>
</protein>
<keyword evidence="2" id="KW-1185">Reference proteome</keyword>
<evidence type="ECO:0000313" key="1">
    <source>
        <dbReference type="EMBL" id="KAG6922658.1"/>
    </source>
</evidence>
<evidence type="ECO:0000313" key="2">
    <source>
        <dbReference type="Proteomes" id="UP000765507"/>
    </source>
</evidence>
<dbReference type="Proteomes" id="UP000765507">
    <property type="component" value="Unassembled WGS sequence"/>
</dbReference>
<name>A0A8T1S1G0_CHESE</name>
<reference evidence="1 2" key="1">
    <citation type="journal article" date="2020" name="G3 (Bethesda)">
        <title>Draft Genome of the Common Snapping Turtle, Chelydra serpentina, a Model for Phenotypic Plasticity in Reptiles.</title>
        <authorList>
            <person name="Das D."/>
            <person name="Singh S.K."/>
            <person name="Bierstedt J."/>
            <person name="Erickson A."/>
            <person name="Galli G.L.J."/>
            <person name="Crossley D.A. 2nd"/>
            <person name="Rhen T."/>
        </authorList>
    </citation>
    <scope>NUCLEOTIDE SEQUENCE [LARGE SCALE GENOMIC DNA]</scope>
    <source>
        <strain evidence="1">KW</strain>
    </source>
</reference>
<dbReference type="EMBL" id="JAHGAV010001198">
    <property type="protein sequence ID" value="KAG6922658.1"/>
    <property type="molecule type" value="Genomic_DNA"/>
</dbReference>